<comment type="similarity">
    <text evidence="1 4">Belongs to the D-isomer specific 2-hydroxyacid dehydrogenase family.</text>
</comment>
<proteinExistence type="inferred from homology"/>
<dbReference type="InterPro" id="IPR036291">
    <property type="entry name" value="NAD(P)-bd_dom_sf"/>
</dbReference>
<evidence type="ECO:0000313" key="8">
    <source>
        <dbReference type="Proteomes" id="UP000269573"/>
    </source>
</evidence>
<evidence type="ECO:0000256" key="2">
    <source>
        <dbReference type="ARBA" id="ARBA00023002"/>
    </source>
</evidence>
<gene>
    <name evidence="7" type="ORF">EDM59_24705</name>
</gene>
<name>A0A3M8CZ15_9BACL</name>
<sequence length="326" mass="36391">MRSRCHVLIRTGRNPTGPTIPDRYVDQIRELADQVSYSLLNEDVPREVLEDVDVIFGNGTLDHFSYLQDAKKLTWIHSFSVGVDNLLTEDIRNSPVIITNSRGCNSAAIAEYTIAAIFSWSKGFHHFARQQEQKVWKRVPVIEVFGSTLGIVGYGAIGKEIAQRAKALGMNVIACRRSTIFDPAEPVDRLVTPEHLAELLSASDFVVNCLPATPENKGFFNDETFAKMKPTSLFINIGRGDTVGEDAIRSALLEKRIAGAFLDVFLQEPLPADHPFWAIENLYITPHNSFASPKNMDRISTLFCDNLRRFIQGEPLVNVIDKAKGC</sequence>
<reference evidence="7 8" key="1">
    <citation type="submission" date="2018-10" db="EMBL/GenBank/DDBJ databases">
        <title>Phylogenomics of Brevibacillus.</title>
        <authorList>
            <person name="Dunlap C."/>
        </authorList>
    </citation>
    <scope>NUCLEOTIDE SEQUENCE [LARGE SCALE GENOMIC DNA]</scope>
    <source>
        <strain evidence="7 8">JCM 15774</strain>
    </source>
</reference>
<dbReference type="AlphaFoldDB" id="A0A3M8CZ15"/>
<protein>
    <submittedName>
        <fullName evidence="7">D-2-hydroxyacid dehydrogenase</fullName>
    </submittedName>
</protein>
<dbReference type="PANTHER" id="PTHR43333">
    <property type="entry name" value="2-HACID_DH_C DOMAIN-CONTAINING PROTEIN"/>
    <property type="match status" value="1"/>
</dbReference>
<evidence type="ECO:0000259" key="5">
    <source>
        <dbReference type="Pfam" id="PF00389"/>
    </source>
</evidence>
<dbReference type="Gene3D" id="3.40.50.720">
    <property type="entry name" value="NAD(P)-binding Rossmann-like Domain"/>
    <property type="match status" value="2"/>
</dbReference>
<dbReference type="GO" id="GO:0016616">
    <property type="term" value="F:oxidoreductase activity, acting on the CH-OH group of donors, NAD or NADP as acceptor"/>
    <property type="evidence" value="ECO:0007669"/>
    <property type="project" value="InterPro"/>
</dbReference>
<dbReference type="Proteomes" id="UP000269573">
    <property type="component" value="Unassembled WGS sequence"/>
</dbReference>
<dbReference type="SUPFAM" id="SSF51735">
    <property type="entry name" value="NAD(P)-binding Rossmann-fold domains"/>
    <property type="match status" value="1"/>
</dbReference>
<evidence type="ECO:0000256" key="4">
    <source>
        <dbReference type="RuleBase" id="RU003719"/>
    </source>
</evidence>
<comment type="caution">
    <text evidence="7">The sequence shown here is derived from an EMBL/GenBank/DDBJ whole genome shotgun (WGS) entry which is preliminary data.</text>
</comment>
<dbReference type="InterPro" id="IPR006140">
    <property type="entry name" value="D-isomer_DH_NAD-bd"/>
</dbReference>
<dbReference type="CDD" id="cd05300">
    <property type="entry name" value="2-Hacid_dh_1"/>
    <property type="match status" value="1"/>
</dbReference>
<evidence type="ECO:0000256" key="1">
    <source>
        <dbReference type="ARBA" id="ARBA00005854"/>
    </source>
</evidence>
<evidence type="ECO:0000313" key="7">
    <source>
        <dbReference type="EMBL" id="RNB80531.1"/>
    </source>
</evidence>
<feature type="domain" description="D-isomer specific 2-hydroxyacid dehydrogenase catalytic" evidence="5">
    <location>
        <begin position="46"/>
        <end position="320"/>
    </location>
</feature>
<keyword evidence="3" id="KW-0520">NAD</keyword>
<keyword evidence="8" id="KW-1185">Reference proteome</keyword>
<dbReference type="InterPro" id="IPR006139">
    <property type="entry name" value="D-isomer_2_OHA_DH_cat_dom"/>
</dbReference>
<dbReference type="Pfam" id="PF02826">
    <property type="entry name" value="2-Hacid_dh_C"/>
    <property type="match status" value="1"/>
</dbReference>
<dbReference type="GO" id="GO:0051287">
    <property type="term" value="F:NAD binding"/>
    <property type="evidence" value="ECO:0007669"/>
    <property type="project" value="InterPro"/>
</dbReference>
<evidence type="ECO:0000259" key="6">
    <source>
        <dbReference type="Pfam" id="PF02826"/>
    </source>
</evidence>
<feature type="domain" description="D-isomer specific 2-hydroxyacid dehydrogenase NAD-binding" evidence="6">
    <location>
        <begin position="115"/>
        <end position="288"/>
    </location>
</feature>
<dbReference type="RefSeq" id="WP_122926042.1">
    <property type="nucleotide sequence ID" value="NZ_RHHU01000017.1"/>
</dbReference>
<evidence type="ECO:0000256" key="3">
    <source>
        <dbReference type="ARBA" id="ARBA00023027"/>
    </source>
</evidence>
<dbReference type="SUPFAM" id="SSF52283">
    <property type="entry name" value="Formate/glycerate dehydrogenase catalytic domain-like"/>
    <property type="match status" value="1"/>
</dbReference>
<accession>A0A3M8CZ15</accession>
<keyword evidence="2 4" id="KW-0560">Oxidoreductase</keyword>
<dbReference type="EMBL" id="RHHU01000017">
    <property type="protein sequence ID" value="RNB80531.1"/>
    <property type="molecule type" value="Genomic_DNA"/>
</dbReference>
<dbReference type="PANTHER" id="PTHR43333:SF1">
    <property type="entry name" value="D-ISOMER SPECIFIC 2-HYDROXYACID DEHYDROGENASE NAD-BINDING DOMAIN-CONTAINING PROTEIN"/>
    <property type="match status" value="1"/>
</dbReference>
<organism evidence="7 8">
    <name type="scientific">Brevibacillus nitrificans</name>
    <dbReference type="NCBI Taxonomy" id="651560"/>
    <lineage>
        <taxon>Bacteria</taxon>
        <taxon>Bacillati</taxon>
        <taxon>Bacillota</taxon>
        <taxon>Bacilli</taxon>
        <taxon>Bacillales</taxon>
        <taxon>Paenibacillaceae</taxon>
        <taxon>Brevibacillus</taxon>
    </lineage>
</organism>
<dbReference type="Pfam" id="PF00389">
    <property type="entry name" value="2-Hacid_dh"/>
    <property type="match status" value="1"/>
</dbReference>